<accession>A0A6C0ICC0</accession>
<name>A0A6C0ICC0_9ZZZZ</name>
<protein>
    <submittedName>
        <fullName evidence="1">Uncharacterized protein</fullName>
    </submittedName>
</protein>
<reference evidence="1" key="1">
    <citation type="journal article" date="2020" name="Nature">
        <title>Giant virus diversity and host interactions through global metagenomics.</title>
        <authorList>
            <person name="Schulz F."/>
            <person name="Roux S."/>
            <person name="Paez-Espino D."/>
            <person name="Jungbluth S."/>
            <person name="Walsh D.A."/>
            <person name="Denef V.J."/>
            <person name="McMahon K.D."/>
            <person name="Konstantinidis K.T."/>
            <person name="Eloe-Fadrosh E.A."/>
            <person name="Kyrpides N.C."/>
            <person name="Woyke T."/>
        </authorList>
    </citation>
    <scope>NUCLEOTIDE SEQUENCE</scope>
    <source>
        <strain evidence="1">GVMAG-M-3300023184-62</strain>
    </source>
</reference>
<dbReference type="AlphaFoldDB" id="A0A6C0ICC0"/>
<sequence length="116" mass="13204">MRIYSNKTLTPALCDALSRMVEFPRMGFTKGDMVYKVDVNTTCISFFRTNMYTKAPIGFSPEFVSDYNDNRQVKVSALDLKTYDMCGFGKIYKNAIQLPTDLSHGDLVYVDTKKLS</sequence>
<organism evidence="1">
    <name type="scientific">viral metagenome</name>
    <dbReference type="NCBI Taxonomy" id="1070528"/>
    <lineage>
        <taxon>unclassified sequences</taxon>
        <taxon>metagenomes</taxon>
        <taxon>organismal metagenomes</taxon>
    </lineage>
</organism>
<evidence type="ECO:0000313" key="1">
    <source>
        <dbReference type="EMBL" id="QHT90045.1"/>
    </source>
</evidence>
<proteinExistence type="predicted"/>
<dbReference type="EMBL" id="MN740152">
    <property type="protein sequence ID" value="QHT90045.1"/>
    <property type="molecule type" value="Genomic_DNA"/>
</dbReference>